<comment type="subcellular location">
    <subcellularLocation>
        <location evidence="1">Membrane</location>
        <topology evidence="1">Multi-pass membrane protein</topology>
    </subcellularLocation>
</comment>
<dbReference type="InterPro" id="IPR051617">
    <property type="entry name" value="UNC-93-like_regulator"/>
</dbReference>
<dbReference type="RefSeq" id="XP_007727695.1">
    <property type="nucleotide sequence ID" value="XM_007729505.1"/>
</dbReference>
<feature type="transmembrane region" description="Helical" evidence="6">
    <location>
        <begin position="279"/>
        <end position="298"/>
    </location>
</feature>
<dbReference type="OrthoDB" id="196103at2759"/>
<evidence type="ECO:0000256" key="1">
    <source>
        <dbReference type="ARBA" id="ARBA00004141"/>
    </source>
</evidence>
<dbReference type="GO" id="GO:0016020">
    <property type="term" value="C:membrane"/>
    <property type="evidence" value="ECO:0007669"/>
    <property type="project" value="UniProtKB-SubCell"/>
</dbReference>
<feature type="transmembrane region" description="Helical" evidence="6">
    <location>
        <begin position="86"/>
        <end position="110"/>
    </location>
</feature>
<evidence type="ECO:0000313" key="7">
    <source>
        <dbReference type="EMBL" id="EXJ80501.1"/>
    </source>
</evidence>
<keyword evidence="8" id="KW-1185">Reference proteome</keyword>
<evidence type="ECO:0000313" key="8">
    <source>
        <dbReference type="Proteomes" id="UP000019484"/>
    </source>
</evidence>
<dbReference type="GO" id="GO:0022857">
    <property type="term" value="F:transmembrane transporter activity"/>
    <property type="evidence" value="ECO:0007669"/>
    <property type="project" value="InterPro"/>
</dbReference>
<protein>
    <recommendedName>
        <fullName evidence="9">Major facilitator superfamily (MFS) profile domain-containing protein</fullName>
    </recommendedName>
</protein>
<dbReference type="Pfam" id="PF07690">
    <property type="entry name" value="MFS_1"/>
    <property type="match status" value="1"/>
</dbReference>
<feature type="transmembrane region" description="Helical" evidence="6">
    <location>
        <begin position="215"/>
        <end position="234"/>
    </location>
</feature>
<reference evidence="7 8" key="1">
    <citation type="submission" date="2013-03" db="EMBL/GenBank/DDBJ databases">
        <title>The Genome Sequence of Capronia coronata CBS 617.96.</title>
        <authorList>
            <consortium name="The Broad Institute Genomics Platform"/>
            <person name="Cuomo C."/>
            <person name="de Hoog S."/>
            <person name="Gorbushina A."/>
            <person name="Walker B."/>
            <person name="Young S.K."/>
            <person name="Zeng Q."/>
            <person name="Gargeya S."/>
            <person name="Fitzgerald M."/>
            <person name="Haas B."/>
            <person name="Abouelleil A."/>
            <person name="Allen A.W."/>
            <person name="Alvarado L."/>
            <person name="Arachchi H.M."/>
            <person name="Berlin A.M."/>
            <person name="Chapman S.B."/>
            <person name="Gainer-Dewar J."/>
            <person name="Goldberg J."/>
            <person name="Griggs A."/>
            <person name="Gujja S."/>
            <person name="Hansen M."/>
            <person name="Howarth C."/>
            <person name="Imamovic A."/>
            <person name="Ireland A."/>
            <person name="Larimer J."/>
            <person name="McCowan C."/>
            <person name="Murphy C."/>
            <person name="Pearson M."/>
            <person name="Poon T.W."/>
            <person name="Priest M."/>
            <person name="Roberts A."/>
            <person name="Saif S."/>
            <person name="Shea T."/>
            <person name="Sisk P."/>
            <person name="Sykes S."/>
            <person name="Wortman J."/>
            <person name="Nusbaum C."/>
            <person name="Birren B."/>
        </authorList>
    </citation>
    <scope>NUCLEOTIDE SEQUENCE [LARGE SCALE GENOMIC DNA]</scope>
    <source>
        <strain evidence="7 8">CBS 617.96</strain>
    </source>
</reference>
<dbReference type="PANTHER" id="PTHR23294:SF59">
    <property type="entry name" value="UNC93-LIKE PROTEIN C922.05C"/>
    <property type="match status" value="1"/>
</dbReference>
<dbReference type="eggNOG" id="KOG3098">
    <property type="taxonomic scope" value="Eukaryota"/>
</dbReference>
<evidence type="ECO:0000256" key="4">
    <source>
        <dbReference type="ARBA" id="ARBA00023136"/>
    </source>
</evidence>
<dbReference type="InterPro" id="IPR036259">
    <property type="entry name" value="MFS_trans_sf"/>
</dbReference>
<feature type="transmembrane region" description="Helical" evidence="6">
    <location>
        <begin position="392"/>
        <end position="411"/>
    </location>
</feature>
<feature type="transmembrane region" description="Helical" evidence="6">
    <location>
        <begin position="322"/>
        <end position="342"/>
    </location>
</feature>
<evidence type="ECO:0008006" key="9">
    <source>
        <dbReference type="Google" id="ProtNLM"/>
    </source>
</evidence>
<dbReference type="GeneID" id="19163494"/>
<accession>W9XU36</accession>
<dbReference type="AlphaFoldDB" id="W9XU36"/>
<evidence type="ECO:0000256" key="5">
    <source>
        <dbReference type="SAM" id="MobiDB-lite"/>
    </source>
</evidence>
<feature type="region of interest" description="Disordered" evidence="5">
    <location>
        <begin position="456"/>
        <end position="482"/>
    </location>
</feature>
<dbReference type="EMBL" id="AMWN01000008">
    <property type="protein sequence ID" value="EXJ80501.1"/>
    <property type="molecule type" value="Genomic_DNA"/>
</dbReference>
<dbReference type="SUPFAM" id="SSF103473">
    <property type="entry name" value="MFS general substrate transporter"/>
    <property type="match status" value="1"/>
</dbReference>
<feature type="transmembrane region" description="Helical" evidence="6">
    <location>
        <begin position="363"/>
        <end position="386"/>
    </location>
</feature>
<sequence length="482" mass="52673">MSGVIIGFTAGIYVALNSLGAGGGQPDSANMVETVNATLCSVAIVSSAFGGTILNKLGHAITMFIGVLSYMIYVGGLWFFDRHDGLAFPLVGGVLLGIGAGCVYVVVGHILLSYPEEKEKGLYATISLNGQAAGSVIGSIIPVILNRDAQTSAGVPTAVYAVFEAMMGVAAIMSLFLLPPDKLTRDDGSKVAVAMPRTAKQEFVANLRAFKDWKLLLLFPGCFAAEAFLVYVGSMNAFSNNLRTRSLLSFIAVVLQIPFGFLITWILDNKRMNRRTRTLVGLTFVAVPLYAAWIWQIVRVRNWNRNDPPTYDKLVDWSDSDFVSAFFLFMLTWVASNLWQYIMMYFLGAITNDPVRLAHYAGIYRGFLAAGEALLFGLDSIGIPYIKEAGGIFAFYGSGCLICFWLGWYHIEDTMYFKEDHVVVPNHIIHEIVDNSHELPVPVDEQGMVVLGIEPTAHNPEKGQDEKMAVTSVQGDNEAGLE</sequence>
<feature type="transmembrane region" description="Helical" evidence="6">
    <location>
        <begin position="157"/>
        <end position="178"/>
    </location>
</feature>
<gene>
    <name evidence="7" type="ORF">A1O1_08646</name>
</gene>
<evidence type="ECO:0000256" key="6">
    <source>
        <dbReference type="SAM" id="Phobius"/>
    </source>
</evidence>
<dbReference type="Gene3D" id="1.20.1250.20">
    <property type="entry name" value="MFS general substrate transporter like domains"/>
    <property type="match status" value="1"/>
</dbReference>
<keyword evidence="2 6" id="KW-0812">Transmembrane</keyword>
<feature type="compositionally biased region" description="Basic and acidic residues" evidence="5">
    <location>
        <begin position="459"/>
        <end position="468"/>
    </location>
</feature>
<keyword evidence="3 6" id="KW-1133">Transmembrane helix</keyword>
<dbReference type="Proteomes" id="UP000019484">
    <property type="component" value="Unassembled WGS sequence"/>
</dbReference>
<feature type="transmembrane region" description="Helical" evidence="6">
    <location>
        <begin position="36"/>
        <end position="54"/>
    </location>
</feature>
<dbReference type="HOGENOM" id="CLU_030884_0_0_1"/>
<feature type="transmembrane region" description="Helical" evidence="6">
    <location>
        <begin position="246"/>
        <end position="267"/>
    </location>
</feature>
<feature type="transmembrane region" description="Helical" evidence="6">
    <location>
        <begin position="122"/>
        <end position="145"/>
    </location>
</feature>
<dbReference type="PANTHER" id="PTHR23294">
    <property type="entry name" value="ET TRANSLATION PRODUCT-RELATED"/>
    <property type="match status" value="1"/>
</dbReference>
<proteinExistence type="predicted"/>
<evidence type="ECO:0000256" key="2">
    <source>
        <dbReference type="ARBA" id="ARBA00022692"/>
    </source>
</evidence>
<dbReference type="InterPro" id="IPR011701">
    <property type="entry name" value="MFS"/>
</dbReference>
<name>W9XU36_9EURO</name>
<keyword evidence="4 6" id="KW-0472">Membrane</keyword>
<comment type="caution">
    <text evidence="7">The sequence shown here is derived from an EMBL/GenBank/DDBJ whole genome shotgun (WGS) entry which is preliminary data.</text>
</comment>
<organism evidence="7 8">
    <name type="scientific">Capronia coronata CBS 617.96</name>
    <dbReference type="NCBI Taxonomy" id="1182541"/>
    <lineage>
        <taxon>Eukaryota</taxon>
        <taxon>Fungi</taxon>
        <taxon>Dikarya</taxon>
        <taxon>Ascomycota</taxon>
        <taxon>Pezizomycotina</taxon>
        <taxon>Eurotiomycetes</taxon>
        <taxon>Chaetothyriomycetidae</taxon>
        <taxon>Chaetothyriales</taxon>
        <taxon>Herpotrichiellaceae</taxon>
        <taxon>Capronia</taxon>
    </lineage>
</organism>
<feature type="transmembrane region" description="Helical" evidence="6">
    <location>
        <begin position="61"/>
        <end position="80"/>
    </location>
</feature>
<evidence type="ECO:0000256" key="3">
    <source>
        <dbReference type="ARBA" id="ARBA00022989"/>
    </source>
</evidence>